<reference evidence="1" key="1">
    <citation type="submission" date="2020-10" db="EMBL/GenBank/DDBJ databases">
        <title>Taxonomic study of unclassified bacteria belonging to the class Ktedonobacteria.</title>
        <authorList>
            <person name="Yabe S."/>
            <person name="Wang C.M."/>
            <person name="Zheng Y."/>
            <person name="Sakai Y."/>
            <person name="Cavaletti L."/>
            <person name="Monciardini P."/>
            <person name="Donadio S."/>
        </authorList>
    </citation>
    <scope>NUCLEOTIDE SEQUENCE</scope>
    <source>
        <strain evidence="1">ID150040</strain>
    </source>
</reference>
<proteinExistence type="predicted"/>
<keyword evidence="2" id="KW-1185">Reference proteome</keyword>
<dbReference type="Proteomes" id="UP000597444">
    <property type="component" value="Unassembled WGS sequence"/>
</dbReference>
<gene>
    <name evidence="1" type="ORF">KSF_106690</name>
</gene>
<organism evidence="1 2">
    <name type="scientific">Reticulibacter mediterranei</name>
    <dbReference type="NCBI Taxonomy" id="2778369"/>
    <lineage>
        <taxon>Bacteria</taxon>
        <taxon>Bacillati</taxon>
        <taxon>Chloroflexota</taxon>
        <taxon>Ktedonobacteria</taxon>
        <taxon>Ktedonobacterales</taxon>
        <taxon>Reticulibacteraceae</taxon>
        <taxon>Reticulibacter</taxon>
    </lineage>
</organism>
<accession>A0A8J3J310</accession>
<dbReference type="AlphaFoldDB" id="A0A8J3J310"/>
<evidence type="ECO:0000313" key="2">
    <source>
        <dbReference type="Proteomes" id="UP000597444"/>
    </source>
</evidence>
<sequence length="285" mass="32306">MPARYSHGANAEMLLLLAWLSTLKVQEQARQDREACPWKYPYQPPWSQDRLPVFPEHLVHGQVALARENLKRDPIYGPLFEALVRYRLTSIDFSLVAGALELEGLTDPTWALFFSDSSSPSKRRQDTTFVDEADAFWQVASSHMPLADRLTRLSQTWHGDICRGAGELSIFFSWYLDLAARFLPLPFFLVELVRISLHRMDWHVIAAHVLEIPLPVGCQCANRTQEVPVGARAEYLGELFKATGDETLSLGQQLPEPERTQALFLADLCRETTKAMRLVLLDGEG</sequence>
<comment type="caution">
    <text evidence="1">The sequence shown here is derived from an EMBL/GenBank/DDBJ whole genome shotgun (WGS) entry which is preliminary data.</text>
</comment>
<evidence type="ECO:0000313" key="1">
    <source>
        <dbReference type="EMBL" id="GHP00622.1"/>
    </source>
</evidence>
<name>A0A8J3J310_9CHLR</name>
<dbReference type="RefSeq" id="WP_220211213.1">
    <property type="nucleotide sequence ID" value="NZ_BNJK01000003.1"/>
</dbReference>
<protein>
    <submittedName>
        <fullName evidence="1">Uncharacterized protein</fullName>
    </submittedName>
</protein>
<dbReference type="EMBL" id="BNJK01000003">
    <property type="protein sequence ID" value="GHP00622.1"/>
    <property type="molecule type" value="Genomic_DNA"/>
</dbReference>